<dbReference type="Proteomes" id="UP000522688">
    <property type="component" value="Unassembled WGS sequence"/>
</dbReference>
<keyword evidence="9" id="KW-1185">Reference proteome</keyword>
<evidence type="ECO:0000313" key="9">
    <source>
        <dbReference type="Proteomes" id="UP000321154"/>
    </source>
</evidence>
<evidence type="ECO:0000313" key="10">
    <source>
        <dbReference type="Proteomes" id="UP000522688"/>
    </source>
</evidence>
<evidence type="ECO:0000313" key="7">
    <source>
        <dbReference type="EMBL" id="GEK82003.1"/>
    </source>
</evidence>
<dbReference type="Gene3D" id="2.40.50.140">
    <property type="entry name" value="Nucleic acid-binding proteins"/>
    <property type="match status" value="1"/>
</dbReference>
<evidence type="ECO:0000256" key="4">
    <source>
        <dbReference type="ARBA" id="ARBA00023136"/>
    </source>
</evidence>
<feature type="domain" description="NfeD-like C-terminal" evidence="6">
    <location>
        <begin position="88"/>
        <end position="155"/>
    </location>
</feature>
<dbReference type="GO" id="GO:0005886">
    <property type="term" value="C:plasma membrane"/>
    <property type="evidence" value="ECO:0007669"/>
    <property type="project" value="TreeGrafter"/>
</dbReference>
<name>A0A7W3JHL0_9MICO</name>
<evidence type="ECO:0000256" key="5">
    <source>
        <dbReference type="SAM" id="Phobius"/>
    </source>
</evidence>
<dbReference type="GO" id="GO:0006508">
    <property type="term" value="P:proteolysis"/>
    <property type="evidence" value="ECO:0007669"/>
    <property type="project" value="UniProtKB-KW"/>
</dbReference>
<dbReference type="EMBL" id="JACGWW010000001">
    <property type="protein sequence ID" value="MBA8812963.1"/>
    <property type="molecule type" value="Genomic_DNA"/>
</dbReference>
<evidence type="ECO:0000256" key="2">
    <source>
        <dbReference type="ARBA" id="ARBA00022692"/>
    </source>
</evidence>
<dbReference type="RefSeq" id="WP_146852262.1">
    <property type="nucleotide sequence ID" value="NZ_BAAAHR010000002.1"/>
</dbReference>
<proteinExistence type="predicted"/>
<dbReference type="AlphaFoldDB" id="A0A7W3JHL0"/>
<evidence type="ECO:0000256" key="3">
    <source>
        <dbReference type="ARBA" id="ARBA00022989"/>
    </source>
</evidence>
<keyword evidence="3 5" id="KW-1133">Transmembrane helix</keyword>
<accession>A0A7W3JHL0</accession>
<reference evidence="8 10" key="2">
    <citation type="submission" date="2020-07" db="EMBL/GenBank/DDBJ databases">
        <title>Sequencing the genomes of 1000 actinobacteria strains.</title>
        <authorList>
            <person name="Klenk H.-P."/>
        </authorList>
    </citation>
    <scope>NUCLEOTIDE SEQUENCE [LARGE SCALE GENOMIC DNA]</scope>
    <source>
        <strain evidence="8 10">DSM 10309</strain>
    </source>
</reference>
<dbReference type="GO" id="GO:0008233">
    <property type="term" value="F:peptidase activity"/>
    <property type="evidence" value="ECO:0007669"/>
    <property type="project" value="UniProtKB-KW"/>
</dbReference>
<sequence length="159" mass="16576">MDVVTQYAWIVWIALILLFVVVEVTTLELTFLMLAVGSAGGLVARLLGSPWWLQIVIAAVVAVLLLFTVRPALLRALKQGGDPTPSNVDALLGLRGTVVVPIGDDAGQVKLTNGDTWTARLLTAPPGPGEPHQALDTGAPVVVTAIQGSTALVVPVGRD</sequence>
<keyword evidence="2 5" id="KW-0812">Transmembrane</keyword>
<keyword evidence="4 5" id="KW-0472">Membrane</keyword>
<protein>
    <submittedName>
        <fullName evidence="8">Membrane protein implicated in regulation of membrane protease activity</fullName>
    </submittedName>
</protein>
<evidence type="ECO:0000259" key="6">
    <source>
        <dbReference type="Pfam" id="PF01957"/>
    </source>
</evidence>
<keyword evidence="8" id="KW-0645">Protease</keyword>
<evidence type="ECO:0000256" key="1">
    <source>
        <dbReference type="ARBA" id="ARBA00004141"/>
    </source>
</evidence>
<dbReference type="InterPro" id="IPR052165">
    <property type="entry name" value="Membrane_assoc_protease"/>
</dbReference>
<dbReference type="Proteomes" id="UP000321154">
    <property type="component" value="Unassembled WGS sequence"/>
</dbReference>
<dbReference type="Pfam" id="PF01957">
    <property type="entry name" value="NfeD"/>
    <property type="match status" value="1"/>
</dbReference>
<reference evidence="7 9" key="1">
    <citation type="submission" date="2019-07" db="EMBL/GenBank/DDBJ databases">
        <title>Whole genome shotgun sequence of Frigoribacterium faeni NBRC 103066.</title>
        <authorList>
            <person name="Hosoyama A."/>
            <person name="Uohara A."/>
            <person name="Ohji S."/>
            <person name="Ichikawa N."/>
        </authorList>
    </citation>
    <scope>NUCLEOTIDE SEQUENCE [LARGE SCALE GENOMIC DNA]</scope>
    <source>
        <strain evidence="7 9">NBRC 103066</strain>
    </source>
</reference>
<dbReference type="EMBL" id="BJUV01000002">
    <property type="protein sequence ID" value="GEK82003.1"/>
    <property type="molecule type" value="Genomic_DNA"/>
</dbReference>
<gene>
    <name evidence="8" type="ORF">FB463_001187</name>
    <name evidence="7" type="ORF">FFA01_03120</name>
</gene>
<comment type="caution">
    <text evidence="8">The sequence shown here is derived from an EMBL/GenBank/DDBJ whole genome shotgun (WGS) entry which is preliminary data.</text>
</comment>
<dbReference type="OrthoDB" id="5023964at2"/>
<organism evidence="8 10">
    <name type="scientific">Frigoribacterium faeni</name>
    <dbReference type="NCBI Taxonomy" id="145483"/>
    <lineage>
        <taxon>Bacteria</taxon>
        <taxon>Bacillati</taxon>
        <taxon>Actinomycetota</taxon>
        <taxon>Actinomycetes</taxon>
        <taxon>Micrococcales</taxon>
        <taxon>Microbacteriaceae</taxon>
        <taxon>Frigoribacterium</taxon>
    </lineage>
</organism>
<dbReference type="InterPro" id="IPR002810">
    <property type="entry name" value="NfeD-like_C"/>
</dbReference>
<dbReference type="PANTHER" id="PTHR33507">
    <property type="entry name" value="INNER MEMBRANE PROTEIN YBBJ"/>
    <property type="match status" value="1"/>
</dbReference>
<dbReference type="InterPro" id="IPR012340">
    <property type="entry name" value="NA-bd_OB-fold"/>
</dbReference>
<comment type="subcellular location">
    <subcellularLocation>
        <location evidence="1">Membrane</location>
        <topology evidence="1">Multi-pass membrane protein</topology>
    </subcellularLocation>
</comment>
<keyword evidence="8" id="KW-0378">Hydrolase</keyword>
<evidence type="ECO:0000313" key="8">
    <source>
        <dbReference type="EMBL" id="MBA8812963.1"/>
    </source>
</evidence>
<dbReference type="PANTHER" id="PTHR33507:SF3">
    <property type="entry name" value="INNER MEMBRANE PROTEIN YBBJ"/>
    <property type="match status" value="1"/>
</dbReference>
<feature type="transmembrane region" description="Helical" evidence="5">
    <location>
        <begin position="51"/>
        <end position="69"/>
    </location>
</feature>